<accession>A0AAV0ZU81</accession>
<evidence type="ECO:0000313" key="1">
    <source>
        <dbReference type="EMBL" id="CAI8602021.1"/>
    </source>
</evidence>
<dbReference type="PANTHER" id="PTHR33699">
    <property type="entry name" value="EXPRESSED PROTEIN"/>
    <property type="match status" value="1"/>
</dbReference>
<dbReference type="Proteomes" id="UP001157006">
    <property type="component" value="Chromosome 3"/>
</dbReference>
<name>A0AAV0ZU81_VICFA</name>
<evidence type="ECO:0000313" key="2">
    <source>
        <dbReference type="Proteomes" id="UP001157006"/>
    </source>
</evidence>
<reference evidence="1 2" key="1">
    <citation type="submission" date="2023-01" db="EMBL/GenBank/DDBJ databases">
        <authorList>
            <person name="Kreplak J."/>
        </authorList>
    </citation>
    <scope>NUCLEOTIDE SEQUENCE [LARGE SCALE GENOMIC DNA]</scope>
</reference>
<gene>
    <name evidence="1" type="ORF">VFH_III020800</name>
</gene>
<proteinExistence type="predicted"/>
<protein>
    <submittedName>
        <fullName evidence="1">Uncharacterized protein</fullName>
    </submittedName>
</protein>
<sequence length="126" mass="14621">MNEYWKRSGQIPAFGNRDIANELTITQYFENARQAGLIHYSSPSGETDLYVVDHKKPVRKAKRIRDRRYTKWFEYFGRFRHRIARVHCSILGTTAPILLTVEHFSSLAAYSGCLSAGNMMVNKNYN</sequence>
<dbReference type="PANTHER" id="PTHR33699:SF3">
    <property type="entry name" value="OS06G0347300 PROTEIN"/>
    <property type="match status" value="1"/>
</dbReference>
<dbReference type="EMBL" id="OX451738">
    <property type="protein sequence ID" value="CAI8602021.1"/>
    <property type="molecule type" value="Genomic_DNA"/>
</dbReference>
<organism evidence="1 2">
    <name type="scientific">Vicia faba</name>
    <name type="common">Broad bean</name>
    <name type="synonym">Faba vulgaris</name>
    <dbReference type="NCBI Taxonomy" id="3906"/>
    <lineage>
        <taxon>Eukaryota</taxon>
        <taxon>Viridiplantae</taxon>
        <taxon>Streptophyta</taxon>
        <taxon>Embryophyta</taxon>
        <taxon>Tracheophyta</taxon>
        <taxon>Spermatophyta</taxon>
        <taxon>Magnoliopsida</taxon>
        <taxon>eudicotyledons</taxon>
        <taxon>Gunneridae</taxon>
        <taxon>Pentapetalae</taxon>
        <taxon>rosids</taxon>
        <taxon>fabids</taxon>
        <taxon>Fabales</taxon>
        <taxon>Fabaceae</taxon>
        <taxon>Papilionoideae</taxon>
        <taxon>50 kb inversion clade</taxon>
        <taxon>NPAAA clade</taxon>
        <taxon>Hologalegina</taxon>
        <taxon>IRL clade</taxon>
        <taxon>Fabeae</taxon>
        <taxon>Vicia</taxon>
    </lineage>
</organism>
<keyword evidence="2" id="KW-1185">Reference proteome</keyword>
<dbReference type="AlphaFoldDB" id="A0AAV0ZU81"/>